<name>A0A8J1XZW9_OWEFU</name>
<feature type="chain" id="PRO_5043927307" evidence="2">
    <location>
        <begin position="19"/>
        <end position="597"/>
    </location>
</feature>
<dbReference type="EMBL" id="CAIIXF020000001">
    <property type="protein sequence ID" value="CAH1774092.1"/>
    <property type="molecule type" value="Genomic_DNA"/>
</dbReference>
<evidence type="ECO:0000313" key="4">
    <source>
        <dbReference type="Proteomes" id="UP000749559"/>
    </source>
</evidence>
<sequence length="597" mass="64211">MWFKVAWFCLLVVTIVTSAPLPALLDTKDILSIHKDMNVPITMKQAENEILKLPANKRKNTDKLAYYLFVEYMQELIKSEENTTPVNKADVVKIYPTKSSPVSKETSNGKLILPSSKDALLKAGIDDLDVSPTNIMIAPTTQNNTSVDILNTTMSIESDSVEINQTTNSLDMTSSVKPGLLSTVQYKDSVDPVKMTHTAEYDNSDITSVAVTSAQQDVSTTKSVLATTPQYDTSVNTVTMSMEIDNAELKTAKPTTENFNVRNANVTQVSTTQHNDSFIAITTGNTSVPSDMQHDIASTTVSLTLWSPTEKLTQAPAVHDNDSSIVVETGNATTLNDTLQDIASTTKSLTFGNPTEEHTQVSTPQYNDSSIPVETGNTTMPNDTLQDIASTTEFGGPTEELTQVSTAKYNDSSIAVETGNTTVPSDVLQAITTTTESLTLGNISLTEKVTFFETTVASRNNDTLGNTANEFQSLNNGKLANNSKGDAALLASNGINTKGGISNLTDSPEGFSKMVTETFNKSSNSSSEKEPMIAIDSTTHNSASSTSKKESTSDTSDIFYPGIPPTESDSVSTHSTNPSDKTSKKPTPRSDIEWDGI</sequence>
<feature type="signal peptide" evidence="2">
    <location>
        <begin position="1"/>
        <end position="18"/>
    </location>
</feature>
<evidence type="ECO:0000313" key="3">
    <source>
        <dbReference type="EMBL" id="CAH1774092.1"/>
    </source>
</evidence>
<feature type="region of interest" description="Disordered" evidence="1">
    <location>
        <begin position="518"/>
        <end position="597"/>
    </location>
</feature>
<reference evidence="3" key="1">
    <citation type="submission" date="2022-03" db="EMBL/GenBank/DDBJ databases">
        <authorList>
            <person name="Martin C."/>
        </authorList>
    </citation>
    <scope>NUCLEOTIDE SEQUENCE</scope>
</reference>
<feature type="compositionally biased region" description="Polar residues" evidence="1">
    <location>
        <begin position="567"/>
        <end position="580"/>
    </location>
</feature>
<protein>
    <submittedName>
        <fullName evidence="3">Uncharacterized protein</fullName>
    </submittedName>
</protein>
<gene>
    <name evidence="3" type="ORF">OFUS_LOCUS1612</name>
</gene>
<proteinExistence type="predicted"/>
<dbReference type="Proteomes" id="UP000749559">
    <property type="component" value="Unassembled WGS sequence"/>
</dbReference>
<accession>A0A8J1XZW9</accession>
<evidence type="ECO:0000256" key="1">
    <source>
        <dbReference type="SAM" id="MobiDB-lite"/>
    </source>
</evidence>
<dbReference type="AlphaFoldDB" id="A0A8J1XZW9"/>
<comment type="caution">
    <text evidence="3">The sequence shown here is derived from an EMBL/GenBank/DDBJ whole genome shotgun (WGS) entry which is preliminary data.</text>
</comment>
<evidence type="ECO:0000256" key="2">
    <source>
        <dbReference type="SAM" id="SignalP"/>
    </source>
</evidence>
<feature type="compositionally biased region" description="Basic and acidic residues" evidence="1">
    <location>
        <begin position="588"/>
        <end position="597"/>
    </location>
</feature>
<organism evidence="3 4">
    <name type="scientific">Owenia fusiformis</name>
    <name type="common">Polychaete worm</name>
    <dbReference type="NCBI Taxonomy" id="6347"/>
    <lineage>
        <taxon>Eukaryota</taxon>
        <taxon>Metazoa</taxon>
        <taxon>Spiralia</taxon>
        <taxon>Lophotrochozoa</taxon>
        <taxon>Annelida</taxon>
        <taxon>Polychaeta</taxon>
        <taxon>Sedentaria</taxon>
        <taxon>Canalipalpata</taxon>
        <taxon>Sabellida</taxon>
        <taxon>Oweniida</taxon>
        <taxon>Oweniidae</taxon>
        <taxon>Owenia</taxon>
    </lineage>
</organism>
<keyword evidence="4" id="KW-1185">Reference proteome</keyword>
<keyword evidence="2" id="KW-0732">Signal</keyword>